<dbReference type="KEGG" id="kne:92178458"/>
<dbReference type="Gene3D" id="3.80.10.10">
    <property type="entry name" value="Ribonuclease Inhibitor"/>
    <property type="match status" value="1"/>
</dbReference>
<dbReference type="InterPro" id="IPR032675">
    <property type="entry name" value="LRR_dom_sf"/>
</dbReference>
<sequence>MTRLAQTRRSTIRVDRATLFRGILPTLYQIEPDLFPALIFCGNRQLHEEALAVTFESLQIECSVSVAEGQVYLSKRANAILQCSRLGQLVRVLRFVHPVLSSSGQTNSMSTDGHELFEGIWTAVATVIKLCPDIRELEYALGIGIGEPMWQAIACLKELRRLTLTYPSLHPACDARHLQDFPRISPSLQQLQLPDQTANSDHSLGKVVGEGGLGFGVGWESLETLQLSLLSSTGAKNIATYLYLLTCLPIKFSTLKIETHFLDLQFSSSIGRLGTLGVLRHVDLSTTGTKFNDNCLKAIIENCAGLESLRLNDVEGRLDKDAWAAIEEWPPTFRSLEVIICEYSDHHSWVTKHLESIHMVPIEQLQRFVVRRKIHPTALLPFPPKELHVPLPVANLEPRSPPDALVEAMSQRPEALEELCLDWWQISGRDLDSILQAAKSLQILEIAITASMDQIPSASSLKTKSCIVTQDLETLPNELRDHLLQDEFATPDIKELRKFARRLPHLHHIDWTGRGGKGRWTFTRKSPSSSAINVTFMHAAVLTKTIWEQCQQPSPEYAFDEARPSISDRILVIPRSPQAAGVGEFPLLVPGKSLSPTSTSHPQTLAKDGTTRSQIVSGRTKVVTELTPCLGENPDNGKPKEKGEEQDARTTRQSEEKFGVNDPIRATVVAPSAWSQRRATSSSSTPSGKGATSIIQGASSASTAHGLTEFTPTNCHTQEVKSSPVASSAIERHRHSKQRHIPRPASPVRARGNGRSAKKKEASVEVSVHMDDGWTKVGVGKTKAPRRSSD</sequence>
<protein>
    <submittedName>
        <fullName evidence="2">Uncharacterized protein</fullName>
    </submittedName>
</protein>
<comment type="caution">
    <text evidence="2">The sequence shown here is derived from an EMBL/GenBank/DDBJ whole genome shotgun (WGS) entry which is preliminary data.</text>
</comment>
<keyword evidence="3" id="KW-1185">Reference proteome</keyword>
<dbReference type="GeneID" id="92178458"/>
<evidence type="ECO:0000256" key="1">
    <source>
        <dbReference type="SAM" id="MobiDB-lite"/>
    </source>
</evidence>
<feature type="compositionally biased region" description="Basic and acidic residues" evidence="1">
    <location>
        <begin position="635"/>
        <end position="659"/>
    </location>
</feature>
<evidence type="ECO:0000313" key="2">
    <source>
        <dbReference type="EMBL" id="KAK8866048.1"/>
    </source>
</evidence>
<proteinExistence type="predicted"/>
<accession>A0AAW0Z572</accession>
<organism evidence="2 3">
    <name type="scientific">Kwoniella newhampshirensis</name>
    <dbReference type="NCBI Taxonomy" id="1651941"/>
    <lineage>
        <taxon>Eukaryota</taxon>
        <taxon>Fungi</taxon>
        <taxon>Dikarya</taxon>
        <taxon>Basidiomycota</taxon>
        <taxon>Agaricomycotina</taxon>
        <taxon>Tremellomycetes</taxon>
        <taxon>Tremellales</taxon>
        <taxon>Cryptococcaceae</taxon>
        <taxon>Kwoniella</taxon>
    </lineage>
</organism>
<feature type="compositionally biased region" description="Polar residues" evidence="1">
    <location>
        <begin position="693"/>
        <end position="726"/>
    </location>
</feature>
<feature type="region of interest" description="Disordered" evidence="1">
    <location>
        <begin position="593"/>
        <end position="790"/>
    </location>
</feature>
<dbReference type="AlphaFoldDB" id="A0AAW0Z572"/>
<feature type="compositionally biased region" description="Basic and acidic residues" evidence="1">
    <location>
        <begin position="759"/>
        <end position="774"/>
    </location>
</feature>
<feature type="compositionally biased region" description="Polar residues" evidence="1">
    <location>
        <begin position="673"/>
        <end position="687"/>
    </location>
</feature>
<reference evidence="2 3" key="1">
    <citation type="journal article" date="2024" name="bioRxiv">
        <title>Comparative genomics of Cryptococcus and Kwoniella reveals pathogenesis evolution and contrasting karyotype dynamics via intercentromeric recombination or chromosome fusion.</title>
        <authorList>
            <person name="Coelho M.A."/>
            <person name="David-Palma M."/>
            <person name="Shea T."/>
            <person name="Bowers K."/>
            <person name="McGinley-Smith S."/>
            <person name="Mohammad A.W."/>
            <person name="Gnirke A."/>
            <person name="Yurkov A.M."/>
            <person name="Nowrousian M."/>
            <person name="Sun S."/>
            <person name="Cuomo C.A."/>
            <person name="Heitman J."/>
        </authorList>
    </citation>
    <scope>NUCLEOTIDE SEQUENCE [LARGE SCALE GENOMIC DNA]</scope>
    <source>
        <strain evidence="2 3">CBS 13917</strain>
    </source>
</reference>
<feature type="compositionally biased region" description="Basic residues" evidence="1">
    <location>
        <begin position="732"/>
        <end position="742"/>
    </location>
</feature>
<name>A0AAW0Z572_9TREE</name>
<gene>
    <name evidence="2" type="ORF">IAR55_001199</name>
</gene>
<dbReference type="SUPFAM" id="SSF52047">
    <property type="entry name" value="RNI-like"/>
    <property type="match status" value="1"/>
</dbReference>
<feature type="compositionally biased region" description="Polar residues" evidence="1">
    <location>
        <begin position="594"/>
        <end position="603"/>
    </location>
</feature>
<dbReference type="RefSeq" id="XP_066805527.1">
    <property type="nucleotide sequence ID" value="XM_066944326.1"/>
</dbReference>
<dbReference type="EMBL" id="JBCAWK010000002">
    <property type="protein sequence ID" value="KAK8866048.1"/>
    <property type="molecule type" value="Genomic_DNA"/>
</dbReference>
<dbReference type="Proteomes" id="UP001388673">
    <property type="component" value="Unassembled WGS sequence"/>
</dbReference>
<evidence type="ECO:0000313" key="3">
    <source>
        <dbReference type="Proteomes" id="UP001388673"/>
    </source>
</evidence>